<evidence type="ECO:0000256" key="7">
    <source>
        <dbReference type="ARBA" id="ARBA00022598"/>
    </source>
</evidence>
<dbReference type="RefSeq" id="WP_231542208.1">
    <property type="nucleotide sequence ID" value="NZ_JAJNVF010000002.1"/>
</dbReference>
<comment type="caution">
    <text evidence="14">Lacks conserved residue(s) required for the propagation of feature annotation.</text>
</comment>
<dbReference type="SUPFAM" id="SSF50249">
    <property type="entry name" value="Nucleic acid-binding proteins"/>
    <property type="match status" value="1"/>
</dbReference>
<dbReference type="PROSITE" id="PS50886">
    <property type="entry name" value="TRBD"/>
    <property type="match status" value="1"/>
</dbReference>
<dbReference type="CDD" id="cd07957">
    <property type="entry name" value="Anticodon_Ia_Met"/>
    <property type="match status" value="1"/>
</dbReference>
<evidence type="ECO:0000256" key="10">
    <source>
        <dbReference type="ARBA" id="ARBA00022884"/>
    </source>
</evidence>
<sequence length="660" mass="75102">MADNKKTFYITTPIYYPSGRLTIGNAYTTVAADTMTRYKKARGYDTFFLTGTDEHGLKIEQKAEKLGMKPKAYLDGMVKDIKELWKKLDINYDKFIRTTDEEHVKAVQKIFEKLKASGDIYLGEYTGWYSVEDEEYFTESQLKEVFKDDQGNVVGGIAPSGHEVQLVKEPSYFFKMSKYADRLLQYYKEHPEFIQPNSREKEMVNNFIKPGLEDLSVTRTTVDWGIPVPSDPKHVVYVWIDALANYITALGYGSEDDSLFKKYWPADVHLVGKEIVRFHTIYWPIMLMALDLPLPKQVFGHGWVLIYKDKMSKSKGNAVYPESLISRYGLDPVRYYLMRAIPFGADGSFTPEDFVERTNFDLANDLGNLLNRTVSMINQYQKGLVAPVDQEQDKYGQDLAAVAAKAISDYYGNMDKMHFSNALESVWQLISRANKYIDETTPWVLNKEGKTEELSRVMSNLAESLRLVAIMIAPVMTETPGKMFAQLGLDWEDESQKDLQFGGFAWGVNVVAKPTPIFPRLKNDEEVAYIKEEMKKAKPKKQSRREQKQEEKQITIDDFAKVKIQVGKILSVEPVKGSSKLLMFKLDFGKTGERQILSGIRKFYPDESILLGKKVLAVTNLKPRKMLGHESQGMLLSSEADGDVKLALVGDEHPVGAELG</sequence>
<evidence type="ECO:0000256" key="6">
    <source>
        <dbReference type="ARBA" id="ARBA00022555"/>
    </source>
</evidence>
<keyword evidence="10 14" id="KW-0694">RNA-binding</keyword>
<dbReference type="GO" id="GO:0004825">
    <property type="term" value="F:methionine-tRNA ligase activity"/>
    <property type="evidence" value="ECO:0007669"/>
    <property type="project" value="UniProtKB-UniRule"/>
</dbReference>
<evidence type="ECO:0000256" key="5">
    <source>
        <dbReference type="ARBA" id="ARBA00022490"/>
    </source>
</evidence>
<evidence type="ECO:0000256" key="8">
    <source>
        <dbReference type="ARBA" id="ARBA00022741"/>
    </source>
</evidence>
<dbReference type="CDD" id="cd00814">
    <property type="entry name" value="MetRS_core"/>
    <property type="match status" value="1"/>
</dbReference>
<evidence type="ECO:0000256" key="3">
    <source>
        <dbReference type="ARBA" id="ARBA00005328"/>
    </source>
</evidence>
<keyword evidence="12 14" id="KW-0030">Aminoacyl-tRNA synthetase</keyword>
<dbReference type="InterPro" id="IPR041872">
    <property type="entry name" value="Anticodon_Met"/>
</dbReference>
<keyword evidence="11 14" id="KW-0648">Protein biosynthesis</keyword>
<feature type="domain" description="TRNA-binding" evidence="15">
    <location>
        <begin position="558"/>
        <end position="660"/>
    </location>
</feature>
<name>A0A3G6JGA9_LACDL</name>
<evidence type="ECO:0000259" key="15">
    <source>
        <dbReference type="PROSITE" id="PS50886"/>
    </source>
</evidence>
<dbReference type="Pfam" id="PF09334">
    <property type="entry name" value="tRNA-synt_1g"/>
    <property type="match status" value="1"/>
</dbReference>
<comment type="function">
    <text evidence="1 14">Is required not only for elongation of protein synthesis but also for the initiation of all mRNA translation through initiator tRNA(fMet) aminoacylation.</text>
</comment>
<comment type="catalytic activity">
    <reaction evidence="13 14">
        <text>tRNA(Met) + L-methionine + ATP = L-methionyl-tRNA(Met) + AMP + diphosphate</text>
        <dbReference type="Rhea" id="RHEA:13481"/>
        <dbReference type="Rhea" id="RHEA-COMP:9667"/>
        <dbReference type="Rhea" id="RHEA-COMP:9698"/>
        <dbReference type="ChEBI" id="CHEBI:30616"/>
        <dbReference type="ChEBI" id="CHEBI:33019"/>
        <dbReference type="ChEBI" id="CHEBI:57844"/>
        <dbReference type="ChEBI" id="CHEBI:78442"/>
        <dbReference type="ChEBI" id="CHEBI:78530"/>
        <dbReference type="ChEBI" id="CHEBI:456215"/>
        <dbReference type="EC" id="6.1.1.10"/>
    </reaction>
</comment>
<keyword evidence="6 14" id="KW-0820">tRNA-binding</keyword>
<dbReference type="InterPro" id="IPR023457">
    <property type="entry name" value="Met-tRNA_synth_2"/>
</dbReference>
<dbReference type="InterPro" id="IPR002547">
    <property type="entry name" value="tRNA-bd_dom"/>
</dbReference>
<dbReference type="PANTHER" id="PTHR43326:SF1">
    <property type="entry name" value="METHIONINE--TRNA LIGASE, MITOCHONDRIAL"/>
    <property type="match status" value="1"/>
</dbReference>
<dbReference type="Gene3D" id="3.40.50.620">
    <property type="entry name" value="HUPs"/>
    <property type="match status" value="1"/>
</dbReference>
<dbReference type="InterPro" id="IPR009080">
    <property type="entry name" value="tRNAsynth_Ia_anticodon-bd"/>
</dbReference>
<accession>A0A3G6JGA9</accession>
<dbReference type="EC" id="6.1.1.10" evidence="14"/>
<dbReference type="SUPFAM" id="SSF47323">
    <property type="entry name" value="Anticodon-binding domain of a subclass of class I aminoacyl-tRNA synthetases"/>
    <property type="match status" value="1"/>
</dbReference>
<dbReference type="NCBIfam" id="TIGR00398">
    <property type="entry name" value="metG"/>
    <property type="match status" value="1"/>
</dbReference>
<keyword evidence="8 14" id="KW-0547">Nucleotide-binding</keyword>
<evidence type="ECO:0000256" key="1">
    <source>
        <dbReference type="ARBA" id="ARBA00003314"/>
    </source>
</evidence>
<dbReference type="EMBL" id="CP031023">
    <property type="protein sequence ID" value="AZA16746.1"/>
    <property type="molecule type" value="Genomic_DNA"/>
</dbReference>
<dbReference type="InterPro" id="IPR014729">
    <property type="entry name" value="Rossmann-like_a/b/a_fold"/>
</dbReference>
<dbReference type="InterPro" id="IPR012340">
    <property type="entry name" value="NA-bd_OB-fold"/>
</dbReference>
<dbReference type="InterPro" id="IPR014758">
    <property type="entry name" value="Met-tRNA_synth"/>
</dbReference>
<keyword evidence="9 14" id="KW-0067">ATP-binding</keyword>
<comment type="subcellular location">
    <subcellularLocation>
        <location evidence="2 14">Cytoplasm</location>
    </subcellularLocation>
</comment>
<dbReference type="InterPro" id="IPR015413">
    <property type="entry name" value="Methionyl/Leucyl_tRNA_Synth"/>
</dbReference>
<dbReference type="Gene3D" id="2.40.50.140">
    <property type="entry name" value="Nucleic acid-binding proteins"/>
    <property type="match status" value="1"/>
</dbReference>
<comment type="subunit">
    <text evidence="4 14">Homodimer.</text>
</comment>
<evidence type="ECO:0000313" key="16">
    <source>
        <dbReference type="EMBL" id="AZA16746.1"/>
    </source>
</evidence>
<dbReference type="Gene3D" id="1.10.730.10">
    <property type="entry name" value="Isoleucyl-tRNA Synthetase, Domain 1"/>
    <property type="match status" value="1"/>
</dbReference>
<dbReference type="GO" id="GO:0005737">
    <property type="term" value="C:cytoplasm"/>
    <property type="evidence" value="ECO:0007669"/>
    <property type="project" value="UniProtKB-SubCell"/>
</dbReference>
<evidence type="ECO:0000256" key="12">
    <source>
        <dbReference type="ARBA" id="ARBA00023146"/>
    </source>
</evidence>
<evidence type="ECO:0000256" key="13">
    <source>
        <dbReference type="ARBA" id="ARBA00047364"/>
    </source>
</evidence>
<dbReference type="AlphaFoldDB" id="A0A3G6JGA9"/>
<dbReference type="Pfam" id="PF01588">
    <property type="entry name" value="tRNA_bind"/>
    <property type="match status" value="1"/>
</dbReference>
<keyword evidence="5 14" id="KW-0963">Cytoplasm</keyword>
<dbReference type="InterPro" id="IPR001412">
    <property type="entry name" value="aa-tRNA-synth_I_CS"/>
</dbReference>
<dbReference type="CDD" id="cd02800">
    <property type="entry name" value="tRNA_bind_EcMetRS_like"/>
    <property type="match status" value="1"/>
</dbReference>
<dbReference type="PANTHER" id="PTHR43326">
    <property type="entry name" value="METHIONYL-TRNA SYNTHETASE"/>
    <property type="match status" value="1"/>
</dbReference>
<dbReference type="FunFam" id="1.10.730.10:FF:000026">
    <property type="entry name" value="Methionine--tRNA ligase"/>
    <property type="match status" value="1"/>
</dbReference>
<dbReference type="NCBIfam" id="NF008900">
    <property type="entry name" value="PRK12267.1"/>
    <property type="match status" value="1"/>
</dbReference>
<keyword evidence="7 14" id="KW-0436">Ligase</keyword>
<reference evidence="16" key="1">
    <citation type="submission" date="2018-07" db="EMBL/GenBank/DDBJ databases">
        <authorList>
            <person name="Somerville V."/>
        </authorList>
    </citation>
    <scope>NUCLEOTIDE SEQUENCE</scope>
    <source>
        <strain evidence="16">NWC_2_2</strain>
    </source>
</reference>
<feature type="short sequence motif" description="'KMSKS' region" evidence="14">
    <location>
        <begin position="310"/>
        <end position="314"/>
    </location>
</feature>
<dbReference type="PROSITE" id="PS00178">
    <property type="entry name" value="AA_TRNA_LIGASE_I"/>
    <property type="match status" value="1"/>
</dbReference>
<dbReference type="GO" id="GO:0000049">
    <property type="term" value="F:tRNA binding"/>
    <property type="evidence" value="ECO:0007669"/>
    <property type="project" value="UniProtKB-UniRule"/>
</dbReference>
<dbReference type="PRINTS" id="PR01041">
    <property type="entry name" value="TRNASYNTHMET"/>
</dbReference>
<dbReference type="GO" id="GO:0006431">
    <property type="term" value="P:methionyl-tRNA aminoacylation"/>
    <property type="evidence" value="ECO:0007669"/>
    <property type="project" value="UniProtKB-UniRule"/>
</dbReference>
<organism evidence="16">
    <name type="scientific">Lactobacillus delbrueckii subsp. lactis</name>
    <dbReference type="NCBI Taxonomy" id="29397"/>
    <lineage>
        <taxon>Bacteria</taxon>
        <taxon>Bacillati</taxon>
        <taxon>Bacillota</taxon>
        <taxon>Bacilli</taxon>
        <taxon>Lactobacillales</taxon>
        <taxon>Lactobacillaceae</taxon>
        <taxon>Lactobacillus</taxon>
    </lineage>
</organism>
<dbReference type="Gene3D" id="2.170.220.10">
    <property type="match status" value="1"/>
</dbReference>
<dbReference type="FunFam" id="2.40.50.140:FF:000042">
    <property type="entry name" value="Methionine--tRNA ligase"/>
    <property type="match status" value="1"/>
</dbReference>
<dbReference type="HAMAP" id="MF_01228">
    <property type="entry name" value="Met_tRNA_synth_type2"/>
    <property type="match status" value="1"/>
</dbReference>
<gene>
    <name evidence="14" type="primary">metG</name>
    <name evidence="16" type="ORF">DQL93_09835</name>
</gene>
<protein>
    <recommendedName>
        <fullName evidence="14">Methionine--tRNA ligase</fullName>
        <ecNumber evidence="14">6.1.1.10</ecNumber>
    </recommendedName>
    <alternativeName>
        <fullName evidence="14">Methionyl-tRNA synthetase</fullName>
        <shortName evidence="14">MetRS</shortName>
    </alternativeName>
</protein>
<dbReference type="InterPro" id="IPR004495">
    <property type="entry name" value="Met-tRNA-synth_bsu_C"/>
</dbReference>
<evidence type="ECO:0000256" key="2">
    <source>
        <dbReference type="ARBA" id="ARBA00004496"/>
    </source>
</evidence>
<evidence type="ECO:0000256" key="11">
    <source>
        <dbReference type="ARBA" id="ARBA00022917"/>
    </source>
</evidence>
<dbReference type="InterPro" id="IPR033911">
    <property type="entry name" value="MetRS_core"/>
</dbReference>
<proteinExistence type="inferred from homology"/>
<dbReference type="GO" id="GO:0005524">
    <property type="term" value="F:ATP binding"/>
    <property type="evidence" value="ECO:0007669"/>
    <property type="project" value="UniProtKB-UniRule"/>
</dbReference>
<dbReference type="SUPFAM" id="SSF52374">
    <property type="entry name" value="Nucleotidylyl transferase"/>
    <property type="match status" value="1"/>
</dbReference>
<dbReference type="NCBIfam" id="TIGR00399">
    <property type="entry name" value="metG_C_term"/>
    <property type="match status" value="1"/>
</dbReference>
<dbReference type="Pfam" id="PF19303">
    <property type="entry name" value="Anticodon_3"/>
    <property type="match status" value="1"/>
</dbReference>
<evidence type="ECO:0000256" key="9">
    <source>
        <dbReference type="ARBA" id="ARBA00022840"/>
    </source>
</evidence>
<dbReference type="FunFam" id="2.170.220.10:FF:000002">
    <property type="entry name" value="Methionine--tRNA ligase"/>
    <property type="match status" value="1"/>
</dbReference>
<evidence type="ECO:0000256" key="14">
    <source>
        <dbReference type="HAMAP-Rule" id="MF_01228"/>
    </source>
</evidence>
<comment type="similarity">
    <text evidence="3 14">Belongs to the class-I aminoacyl-tRNA synthetase family. MetG type 2B subfamily.</text>
</comment>
<evidence type="ECO:0000256" key="4">
    <source>
        <dbReference type="ARBA" id="ARBA00011738"/>
    </source>
</evidence>